<sequence>MLVNKQYGKKWLHLAVGLCALFAASFTLPANAVITDELPSIGSNQPDRVTVNQEFELGRTWLRQYRASTSVIGDPIVQDYLEQLVRKLAVESNLYERRLNVVAINAKTINAFAVPGGVIGVHSALLVKASDESMVASVLAHELAHLSQRHYARRKDSAENQQMPLLTAMLAGLVLSANGQAQAGTAAILGSQAVAIQNQLQFSRQHETEADAVGFQVLSKAGFDSAGMGKMFELLQTEARTNGGSAPEFLLTHPLTESRIGFAQERAQQQNSITNFAQLDFQLVRVHSLLLQTEEAQLPAEQARLLNSVPNSLKASVSLYLDILLALHQQNAAKAKALAEQLALQPDHLYFRLLKARVLAANNEIGAAINLLQQQLSVTPENYPTKSLLAYLHLQSGQNPQAIALYQAMLKQRTEDPILWHKLSEAAKQAGDLLTVYQANAEVHQLTGNLPHAMAELKLAKEYASNDPLTHARISERLEVLQKVYKQMDKGR</sequence>
<evidence type="ECO:0000256" key="1">
    <source>
        <dbReference type="ARBA" id="ARBA00001947"/>
    </source>
</evidence>
<dbReference type="InterPro" id="IPR001915">
    <property type="entry name" value="Peptidase_M48"/>
</dbReference>
<evidence type="ECO:0000256" key="3">
    <source>
        <dbReference type="ARBA" id="ARBA00022723"/>
    </source>
</evidence>
<dbReference type="InterPro" id="IPR011990">
    <property type="entry name" value="TPR-like_helical_dom_sf"/>
</dbReference>
<dbReference type="SUPFAM" id="SSF48452">
    <property type="entry name" value="TPR-like"/>
    <property type="match status" value="1"/>
</dbReference>
<evidence type="ECO:0000256" key="4">
    <source>
        <dbReference type="ARBA" id="ARBA00022801"/>
    </source>
</evidence>
<dbReference type="Gene3D" id="3.30.2010.10">
    <property type="entry name" value="Metalloproteases ('zincins'), catalytic domain"/>
    <property type="match status" value="1"/>
</dbReference>
<dbReference type="InterPro" id="IPR051156">
    <property type="entry name" value="Mito/Outer_Membr_Metalloprot"/>
</dbReference>
<evidence type="ECO:0000259" key="8">
    <source>
        <dbReference type="Pfam" id="PF01435"/>
    </source>
</evidence>
<keyword evidence="3" id="KW-0479">Metal-binding</keyword>
<organism evidence="9 10">
    <name type="scientific">Oceanospirillum multiglobuliferum</name>
    <dbReference type="NCBI Taxonomy" id="64969"/>
    <lineage>
        <taxon>Bacteria</taxon>
        <taxon>Pseudomonadati</taxon>
        <taxon>Pseudomonadota</taxon>
        <taxon>Gammaproteobacteria</taxon>
        <taxon>Oceanospirillales</taxon>
        <taxon>Oceanospirillaceae</taxon>
        <taxon>Oceanospirillum</taxon>
    </lineage>
</organism>
<feature type="chain" id="PRO_5012752536" description="Peptidase M48 domain-containing protein" evidence="7">
    <location>
        <begin position="33"/>
        <end position="492"/>
    </location>
</feature>
<dbReference type="GO" id="GO:0016020">
    <property type="term" value="C:membrane"/>
    <property type="evidence" value="ECO:0007669"/>
    <property type="project" value="TreeGrafter"/>
</dbReference>
<accession>A0A1T4Q1B2</accession>
<dbReference type="STRING" id="64969.SAMN02745127_01684"/>
<name>A0A1T4Q1B2_9GAMM</name>
<dbReference type="OrthoDB" id="9810445at2"/>
<comment type="caution">
    <text evidence="9">The sequence shown here is derived from an EMBL/GenBank/DDBJ whole genome shotgun (WGS) entry which is preliminary data.</text>
</comment>
<keyword evidence="5" id="KW-0862">Zinc</keyword>
<gene>
    <name evidence="9" type="ORF">BTE48_08645</name>
</gene>
<keyword evidence="4" id="KW-0378">Hydrolase</keyword>
<dbReference type="GO" id="GO:0004222">
    <property type="term" value="F:metalloendopeptidase activity"/>
    <property type="evidence" value="ECO:0007669"/>
    <property type="project" value="InterPro"/>
</dbReference>
<comment type="cofactor">
    <cofactor evidence="1">
        <name>Zn(2+)</name>
        <dbReference type="ChEBI" id="CHEBI:29105"/>
    </cofactor>
</comment>
<dbReference type="EMBL" id="MTSM01000009">
    <property type="protein sequence ID" value="OPX55448.1"/>
    <property type="molecule type" value="Genomic_DNA"/>
</dbReference>
<dbReference type="AlphaFoldDB" id="A0A1T4Q1B2"/>
<dbReference type="GO" id="GO:0046872">
    <property type="term" value="F:metal ion binding"/>
    <property type="evidence" value="ECO:0007669"/>
    <property type="project" value="UniProtKB-KW"/>
</dbReference>
<dbReference type="Pfam" id="PF14559">
    <property type="entry name" value="TPR_19"/>
    <property type="match status" value="1"/>
</dbReference>
<keyword evidence="7" id="KW-0732">Signal</keyword>
<keyword evidence="2" id="KW-0645">Protease</keyword>
<dbReference type="Gene3D" id="1.25.40.10">
    <property type="entry name" value="Tetratricopeptide repeat domain"/>
    <property type="match status" value="1"/>
</dbReference>
<dbReference type="RefSeq" id="WP_078745286.1">
    <property type="nucleotide sequence ID" value="NZ_FUXG01000010.1"/>
</dbReference>
<dbReference type="Pfam" id="PF01435">
    <property type="entry name" value="Peptidase_M48"/>
    <property type="match status" value="1"/>
</dbReference>
<dbReference type="PANTHER" id="PTHR22726:SF1">
    <property type="entry name" value="METALLOENDOPEPTIDASE OMA1, MITOCHONDRIAL"/>
    <property type="match status" value="1"/>
</dbReference>
<keyword evidence="10" id="KW-1185">Reference proteome</keyword>
<reference evidence="9 10" key="1">
    <citation type="submission" date="2017-01" db="EMBL/GenBank/DDBJ databases">
        <title>Genome Sequencing of a Marine Spirillum, Oceanospirillum multiglobuliferum ATCC 33336, from Japan.</title>
        <authorList>
            <person name="Carney J.G."/>
            <person name="Trachtenberg A.M."/>
            <person name="Rheaume B.A."/>
            <person name="Linnane J.D."/>
            <person name="Pitts N.L."/>
            <person name="Mykles D.L."/>
            <person name="Maclea K.S."/>
        </authorList>
    </citation>
    <scope>NUCLEOTIDE SEQUENCE [LARGE SCALE GENOMIC DNA]</scope>
    <source>
        <strain evidence="9 10">ATCC 33336</strain>
    </source>
</reference>
<evidence type="ECO:0000256" key="7">
    <source>
        <dbReference type="SAM" id="SignalP"/>
    </source>
</evidence>
<evidence type="ECO:0000256" key="2">
    <source>
        <dbReference type="ARBA" id="ARBA00022670"/>
    </source>
</evidence>
<evidence type="ECO:0000256" key="5">
    <source>
        <dbReference type="ARBA" id="ARBA00022833"/>
    </source>
</evidence>
<dbReference type="PANTHER" id="PTHR22726">
    <property type="entry name" value="METALLOENDOPEPTIDASE OMA1"/>
    <property type="match status" value="1"/>
</dbReference>
<feature type="domain" description="Peptidase M48" evidence="8">
    <location>
        <begin position="77"/>
        <end position="266"/>
    </location>
</feature>
<protein>
    <recommendedName>
        <fullName evidence="8">Peptidase M48 domain-containing protein</fullName>
    </recommendedName>
</protein>
<feature type="signal peptide" evidence="7">
    <location>
        <begin position="1"/>
        <end position="32"/>
    </location>
</feature>
<proteinExistence type="predicted"/>
<evidence type="ECO:0000313" key="9">
    <source>
        <dbReference type="EMBL" id="OPX55448.1"/>
    </source>
</evidence>
<evidence type="ECO:0000256" key="6">
    <source>
        <dbReference type="ARBA" id="ARBA00023049"/>
    </source>
</evidence>
<dbReference type="GO" id="GO:0051603">
    <property type="term" value="P:proteolysis involved in protein catabolic process"/>
    <property type="evidence" value="ECO:0007669"/>
    <property type="project" value="TreeGrafter"/>
</dbReference>
<evidence type="ECO:0000313" key="10">
    <source>
        <dbReference type="Proteomes" id="UP000191418"/>
    </source>
</evidence>
<keyword evidence="6" id="KW-0482">Metalloprotease</keyword>
<dbReference type="Proteomes" id="UP000191418">
    <property type="component" value="Unassembled WGS sequence"/>
</dbReference>